<feature type="compositionally biased region" description="Polar residues" evidence="2">
    <location>
        <begin position="34"/>
        <end position="43"/>
    </location>
</feature>
<sequence>MSQALPHVSRVSRHSSVHNSLVTSQIAPLQPGTFQQNLANSNHTSTPVSSRTSRTVGANIVSQQSAPTSGAKYHNFKSPLPKFSGSLGQGQITLANFLIQADIHTALSAWDDETRARAIILSLTDHAASVIASSPHLLTASSQEIINILKKNFSRAMPFNEACTLLNSMTQGKSTYREFAERLTATSIRVGDSLKLNDHDKTQYLISIFAKGINDNMSKFLLQKEFNDLPSILHAAELAEPVINKSSSALQTNDASNVAQISTSNNKGKKANNKQNNPASNFVDPNDQSQVNFVPQGNQVNNSNFHNNNSNYKPQTSRGSYNPRGNNNRGQGRGNQNYGQAQYSNSQSSFSNPYNSGHRGGRGQYNHNYQYNHRGPYHGNNFNPQQSSQFNQPQPQPNNNHQRAIAAPIPGGHNNTPHNPQFLNPSAPPFCQQNNNNANMQQATRPPGGEIICYECGISGHLRPQCAQFHAWAAANGIILPQSKN</sequence>
<feature type="compositionally biased region" description="Low complexity" evidence="2">
    <location>
        <begin position="44"/>
        <end position="56"/>
    </location>
</feature>
<dbReference type="GO" id="GO:0008270">
    <property type="term" value="F:zinc ion binding"/>
    <property type="evidence" value="ECO:0007669"/>
    <property type="project" value="UniProtKB-KW"/>
</dbReference>
<evidence type="ECO:0000313" key="4">
    <source>
        <dbReference type="EMBL" id="CAF2093799.1"/>
    </source>
</evidence>
<dbReference type="PROSITE" id="PS50158">
    <property type="entry name" value="ZF_CCHC"/>
    <property type="match status" value="1"/>
</dbReference>
<dbReference type="Proteomes" id="UP000663887">
    <property type="component" value="Unassembled WGS sequence"/>
</dbReference>
<feature type="compositionally biased region" description="Low complexity" evidence="2">
    <location>
        <begin position="380"/>
        <end position="400"/>
    </location>
</feature>
<organism evidence="4 6">
    <name type="scientific">Rotaria magnacalcarata</name>
    <dbReference type="NCBI Taxonomy" id="392030"/>
    <lineage>
        <taxon>Eukaryota</taxon>
        <taxon>Metazoa</taxon>
        <taxon>Spiralia</taxon>
        <taxon>Gnathifera</taxon>
        <taxon>Rotifera</taxon>
        <taxon>Eurotatoria</taxon>
        <taxon>Bdelloidea</taxon>
        <taxon>Philodinida</taxon>
        <taxon>Philodinidae</taxon>
        <taxon>Rotaria</taxon>
    </lineage>
</organism>
<evidence type="ECO:0000259" key="3">
    <source>
        <dbReference type="PROSITE" id="PS50158"/>
    </source>
</evidence>
<dbReference type="AlphaFoldDB" id="A0A816T1H5"/>
<dbReference type="Proteomes" id="UP000663842">
    <property type="component" value="Unassembled WGS sequence"/>
</dbReference>
<accession>A0A816T1H5</accession>
<comment type="caution">
    <text evidence="4">The sequence shown here is derived from an EMBL/GenBank/DDBJ whole genome shotgun (WGS) entry which is preliminary data.</text>
</comment>
<protein>
    <recommendedName>
        <fullName evidence="3">CCHC-type domain-containing protein</fullName>
    </recommendedName>
</protein>
<evidence type="ECO:0000313" key="6">
    <source>
        <dbReference type="Proteomes" id="UP000663887"/>
    </source>
</evidence>
<feature type="compositionally biased region" description="Polar residues" evidence="2">
    <location>
        <begin position="286"/>
        <end position="297"/>
    </location>
</feature>
<dbReference type="InterPro" id="IPR036875">
    <property type="entry name" value="Znf_CCHC_sf"/>
</dbReference>
<dbReference type="InterPro" id="IPR001878">
    <property type="entry name" value="Znf_CCHC"/>
</dbReference>
<evidence type="ECO:0000256" key="1">
    <source>
        <dbReference type="PROSITE-ProRule" id="PRU00047"/>
    </source>
</evidence>
<dbReference type="EMBL" id="CAJOBF010002737">
    <property type="protein sequence ID" value="CAF4053223.1"/>
    <property type="molecule type" value="Genomic_DNA"/>
</dbReference>
<keyword evidence="1" id="KW-0479">Metal-binding</keyword>
<proteinExistence type="predicted"/>
<gene>
    <name evidence="5" type="ORF">UXM345_LOCUS19363</name>
    <name evidence="4" type="ORF">XDN619_LOCUS17265</name>
</gene>
<evidence type="ECO:0000256" key="2">
    <source>
        <dbReference type="SAM" id="MobiDB-lite"/>
    </source>
</evidence>
<feature type="compositionally biased region" description="Low complexity" evidence="2">
    <location>
        <begin position="324"/>
        <end position="340"/>
    </location>
</feature>
<feature type="compositionally biased region" description="Polar residues" evidence="2">
    <location>
        <begin position="341"/>
        <end position="355"/>
    </location>
</feature>
<feature type="region of interest" description="Disordered" evidence="2">
    <location>
        <begin position="262"/>
        <end position="428"/>
    </location>
</feature>
<feature type="domain" description="CCHC-type" evidence="3">
    <location>
        <begin position="453"/>
        <end position="468"/>
    </location>
</feature>
<dbReference type="EMBL" id="CAJNRG010007311">
    <property type="protein sequence ID" value="CAF2093799.1"/>
    <property type="molecule type" value="Genomic_DNA"/>
</dbReference>
<feature type="compositionally biased region" description="Low complexity" evidence="2">
    <location>
        <begin position="298"/>
        <end position="311"/>
    </location>
</feature>
<reference evidence="4" key="1">
    <citation type="submission" date="2021-02" db="EMBL/GenBank/DDBJ databases">
        <authorList>
            <person name="Nowell W R."/>
        </authorList>
    </citation>
    <scope>NUCLEOTIDE SEQUENCE</scope>
</reference>
<keyword evidence="1" id="KW-0863">Zinc-finger</keyword>
<keyword evidence="1" id="KW-0862">Zinc</keyword>
<feature type="compositionally biased region" description="Polar residues" evidence="2">
    <location>
        <begin position="413"/>
        <end position="424"/>
    </location>
</feature>
<dbReference type="SUPFAM" id="SSF57756">
    <property type="entry name" value="Retrovirus zinc finger-like domains"/>
    <property type="match status" value="1"/>
</dbReference>
<evidence type="ECO:0000313" key="5">
    <source>
        <dbReference type="EMBL" id="CAF4053223.1"/>
    </source>
</evidence>
<feature type="region of interest" description="Disordered" evidence="2">
    <location>
        <begin position="34"/>
        <end position="56"/>
    </location>
</feature>
<dbReference type="GO" id="GO:0003676">
    <property type="term" value="F:nucleic acid binding"/>
    <property type="evidence" value="ECO:0007669"/>
    <property type="project" value="InterPro"/>
</dbReference>
<name>A0A816T1H5_9BILA</name>